<protein>
    <submittedName>
        <fullName evidence="2">Uncharacterized protein</fullName>
    </submittedName>
</protein>
<evidence type="ECO:0000313" key="2">
    <source>
        <dbReference type="WBParaSite" id="PS1159_v2.g15926.t1"/>
    </source>
</evidence>
<organism evidence="1 2">
    <name type="scientific">Panagrolaimus sp. PS1159</name>
    <dbReference type="NCBI Taxonomy" id="55785"/>
    <lineage>
        <taxon>Eukaryota</taxon>
        <taxon>Metazoa</taxon>
        <taxon>Ecdysozoa</taxon>
        <taxon>Nematoda</taxon>
        <taxon>Chromadorea</taxon>
        <taxon>Rhabditida</taxon>
        <taxon>Tylenchina</taxon>
        <taxon>Panagrolaimomorpha</taxon>
        <taxon>Panagrolaimoidea</taxon>
        <taxon>Panagrolaimidae</taxon>
        <taxon>Panagrolaimus</taxon>
    </lineage>
</organism>
<sequence length="125" mass="13788">MLINTYRRPRAASFPLAHAEPLANTIKVRSQSEAAGLNNIKVSRLSSNEMQLENGVRVHSAFFSHPQLTHHHHSNSNGKKSIISSDSGNTSEDDHDNELQFPSCTCSPCSKKKVRFADDCGEALE</sequence>
<reference evidence="2" key="1">
    <citation type="submission" date="2022-11" db="UniProtKB">
        <authorList>
            <consortium name="WormBaseParasite"/>
        </authorList>
    </citation>
    <scope>IDENTIFICATION</scope>
</reference>
<name>A0AC35FC47_9BILA</name>
<accession>A0AC35FC47</accession>
<proteinExistence type="predicted"/>
<dbReference type="WBParaSite" id="PS1159_v2.g15926.t1">
    <property type="protein sequence ID" value="PS1159_v2.g15926.t1"/>
    <property type="gene ID" value="PS1159_v2.g15926"/>
</dbReference>
<dbReference type="Proteomes" id="UP000887580">
    <property type="component" value="Unplaced"/>
</dbReference>
<evidence type="ECO:0000313" key="1">
    <source>
        <dbReference type="Proteomes" id="UP000887580"/>
    </source>
</evidence>